<evidence type="ECO:0000256" key="1">
    <source>
        <dbReference type="SAM" id="MobiDB-lite"/>
    </source>
</evidence>
<protein>
    <recommendedName>
        <fullName evidence="2">ESX-1 secretion-associated protein EspA/EspE-like domain-containing protein</fullName>
    </recommendedName>
</protein>
<evidence type="ECO:0000313" key="3">
    <source>
        <dbReference type="EMBL" id="BBX19347.1"/>
    </source>
</evidence>
<sequence>MDPIDHLGGLGKSGSGVGGDSGSAAAPSAVRSSTDDTSLRKGTASPILDAGQMVIAGMRLTAGWGRPEQGELFERAAYDFDSAAGTLATARPNEDWEGAAAQSYAYAHHRQAARVDAIALLDRHASRVLSRQAQQVEVRRDNLDEQSDFLADVSRTTWALASVPGFGPAAKTTVELAAVATAVHHSGQELALLSRESSHNAGELIRLASHYTALAVPEGPPALDGDPLPDEEPADEVPKESEDSRSDSASDDVVGPGVVAPVPAAGRSTRADTDNSLMSAPVLSPPPVPAAVPVGSTASGGPPAAPATDPMSGMASAFGALGGLIGAMVAPLTATVAGAAGAVGQSLSTLTAGGTEIPDADEGIRDHDAVGDADRHPNGESGSGEDADTRAPRASDAFGGASPAPEETEAEVAIPPARPADTVPSVPAPPAATRPPQ</sequence>
<dbReference type="EMBL" id="AP022563">
    <property type="protein sequence ID" value="BBX19347.1"/>
    <property type="molecule type" value="Genomic_DNA"/>
</dbReference>
<feature type="compositionally biased region" description="Basic and acidic residues" evidence="1">
    <location>
        <begin position="236"/>
        <end position="248"/>
    </location>
</feature>
<keyword evidence="4" id="KW-1185">Reference proteome</keyword>
<feature type="region of interest" description="Disordered" evidence="1">
    <location>
        <begin position="353"/>
        <end position="437"/>
    </location>
</feature>
<dbReference type="OrthoDB" id="4718801at2"/>
<name>A0A7I7K5K1_9MYCO</name>
<feature type="region of interest" description="Disordered" evidence="1">
    <location>
        <begin position="1"/>
        <end position="44"/>
    </location>
</feature>
<feature type="compositionally biased region" description="Pro residues" evidence="1">
    <location>
        <begin position="426"/>
        <end position="437"/>
    </location>
</feature>
<dbReference type="AlphaFoldDB" id="A0A7I7K5K1"/>
<dbReference type="InterPro" id="IPR043796">
    <property type="entry name" value="ESX-1_EspA/EspE-like"/>
</dbReference>
<proteinExistence type="predicted"/>
<dbReference type="KEGG" id="mdu:MDUV_42070"/>
<dbReference type="Pfam" id="PF18879">
    <property type="entry name" value="EspA_EspE"/>
    <property type="match status" value="1"/>
</dbReference>
<evidence type="ECO:0000259" key="2">
    <source>
        <dbReference type="Pfam" id="PF18879"/>
    </source>
</evidence>
<feature type="region of interest" description="Disordered" evidence="1">
    <location>
        <begin position="216"/>
        <end position="309"/>
    </location>
</feature>
<dbReference type="RefSeq" id="WP_133117723.1">
    <property type="nucleotide sequence ID" value="NZ_AP022563.1"/>
</dbReference>
<dbReference type="Proteomes" id="UP000467006">
    <property type="component" value="Chromosome"/>
</dbReference>
<feature type="compositionally biased region" description="Low complexity" evidence="1">
    <location>
        <begin position="251"/>
        <end position="266"/>
    </location>
</feature>
<organism evidence="3 4">
    <name type="scientific">Mycolicibacterium duvalii</name>
    <dbReference type="NCBI Taxonomy" id="39688"/>
    <lineage>
        <taxon>Bacteria</taxon>
        <taxon>Bacillati</taxon>
        <taxon>Actinomycetota</taxon>
        <taxon>Actinomycetes</taxon>
        <taxon>Mycobacteriales</taxon>
        <taxon>Mycobacteriaceae</taxon>
        <taxon>Mycolicibacterium</taxon>
    </lineage>
</organism>
<feature type="compositionally biased region" description="Gly residues" evidence="1">
    <location>
        <begin position="8"/>
        <end position="21"/>
    </location>
</feature>
<accession>A0A7I7K5K1</accession>
<evidence type="ECO:0000313" key="4">
    <source>
        <dbReference type="Proteomes" id="UP000467006"/>
    </source>
</evidence>
<feature type="compositionally biased region" description="Basic and acidic residues" evidence="1">
    <location>
        <begin position="362"/>
        <end position="378"/>
    </location>
</feature>
<feature type="compositionally biased region" description="Low complexity" evidence="1">
    <location>
        <begin position="291"/>
        <end position="308"/>
    </location>
</feature>
<gene>
    <name evidence="3" type="ORF">MDUV_42070</name>
</gene>
<reference evidence="3 4" key="1">
    <citation type="journal article" date="2019" name="Emerg. Microbes Infect.">
        <title>Comprehensive subspecies identification of 175 nontuberculous mycobacteria species based on 7547 genomic profiles.</title>
        <authorList>
            <person name="Matsumoto Y."/>
            <person name="Kinjo T."/>
            <person name="Motooka D."/>
            <person name="Nabeya D."/>
            <person name="Jung N."/>
            <person name="Uechi K."/>
            <person name="Horii T."/>
            <person name="Iida T."/>
            <person name="Fujita J."/>
            <person name="Nakamura S."/>
        </authorList>
    </citation>
    <scope>NUCLEOTIDE SEQUENCE [LARGE SCALE GENOMIC DNA]</scope>
    <source>
        <strain evidence="3 4">JCM 6396</strain>
    </source>
</reference>
<feature type="domain" description="ESX-1 secretion-associated protein EspA/EspE-like" evidence="2">
    <location>
        <begin position="63"/>
        <end position="144"/>
    </location>
</feature>